<evidence type="ECO:0000313" key="1">
    <source>
        <dbReference type="EMBL" id="WDS52464.1"/>
    </source>
</evidence>
<sequence>MKSVAELIKIGLEDYLVNGRDTYMCHILSDLTEEGQITHGEYRSFREWLVKEHGVPSWESVISHLHRNCLEGTNQNWINFYIWSYFDQIRKEENNEL</sequence>
<proteinExistence type="predicted"/>
<name>A0AAT9TS66_9VIRU</name>
<gene>
    <name evidence="1" type="ORF">MK_gp119c</name>
</gene>
<reference evidence="1" key="1">
    <citation type="submission" date="2023-01" db="EMBL/GenBank/DDBJ databases">
        <authorList>
            <person name="Kunisch F."/>
            <person name="Gonzalez Moreno M."/>
            <person name="Wagemans J."/>
        </authorList>
    </citation>
    <scope>NUCLEOTIDE SEQUENCE</scope>
</reference>
<protein>
    <submittedName>
        <fullName evidence="1">Uncharacterized protein</fullName>
    </submittedName>
</protein>
<accession>A0AAT9TS66</accession>
<dbReference type="EMBL" id="OQ210007">
    <property type="protein sequence ID" value="WDS52464.1"/>
    <property type="molecule type" value="Genomic_DNA"/>
</dbReference>
<organism evidence="1">
    <name type="scientific">Pseudomonas phage MK</name>
    <dbReference type="NCBI Taxonomy" id="3015287"/>
    <lineage>
        <taxon>Viruses</taxon>
    </lineage>
</organism>